<feature type="domain" description="Sialate O-acetylesterase" evidence="2">
    <location>
        <begin position="122"/>
        <end position="246"/>
    </location>
</feature>
<dbReference type="InterPro" id="IPR013783">
    <property type="entry name" value="Ig-like_fold"/>
</dbReference>
<sequence length="273" mass="30150">MNQKVIHNQGQTMKTSLALGVLMAVLVPSTALAELRLGSLFTDHMVLQRDVAVPVWGTADPGATITVGFAGQEKTTAAQADGKWMIKLDPLSASFEPRRMMVTSSLDSTTETQQCTDVLVGEVWICSGQSNMQFGVNAVPEVKALIPQTKNIRSFTVKRSVAFTEQERCEGEWVDRYPDSAVAFGFAHFLKASAETPVGIILSCWGSTSIEAWMPRDMTETVPHFKVMMEEFDANTEARDQIDAILSGPQPWSGKEDIFLRRQSNIIYNAMMH</sequence>
<dbReference type="InterPro" id="IPR005181">
    <property type="entry name" value="SASA"/>
</dbReference>
<keyword evidence="4" id="KW-1185">Reference proteome</keyword>
<name>M5S3A3_9BACT</name>
<protein>
    <submittedName>
        <fullName evidence="3">Sialic acid-specific 9-O-acetylesterase</fullName>
    </submittedName>
</protein>
<evidence type="ECO:0000313" key="4">
    <source>
        <dbReference type="Proteomes" id="UP000011991"/>
    </source>
</evidence>
<dbReference type="EMBL" id="ANOG01000339">
    <property type="protein sequence ID" value="EMI20664.1"/>
    <property type="molecule type" value="Genomic_DNA"/>
</dbReference>
<dbReference type="GO" id="GO:0005975">
    <property type="term" value="P:carbohydrate metabolic process"/>
    <property type="evidence" value="ECO:0007669"/>
    <property type="project" value="TreeGrafter"/>
</dbReference>
<evidence type="ECO:0000313" key="3">
    <source>
        <dbReference type="EMBL" id="EMI20664.1"/>
    </source>
</evidence>
<evidence type="ECO:0000259" key="2">
    <source>
        <dbReference type="Pfam" id="PF03629"/>
    </source>
</evidence>
<dbReference type="InterPro" id="IPR036514">
    <property type="entry name" value="SGNH_hydro_sf"/>
</dbReference>
<dbReference type="PANTHER" id="PTHR22901">
    <property type="entry name" value="SIALATE O-ACETYLESTERASE"/>
    <property type="match status" value="1"/>
</dbReference>
<dbReference type="AlphaFoldDB" id="M5S3A3"/>
<keyword evidence="1" id="KW-0378">Hydrolase</keyword>
<feature type="non-terminal residue" evidence="3">
    <location>
        <position position="273"/>
    </location>
</feature>
<reference evidence="3 4" key="1">
    <citation type="journal article" date="2013" name="Mar. Genomics">
        <title>Expression of sulfatases in Rhodopirellula baltica and the diversity of sulfatases in the genus Rhodopirellula.</title>
        <authorList>
            <person name="Wegner C.E."/>
            <person name="Richter-Heitmann T."/>
            <person name="Klindworth A."/>
            <person name="Klockow C."/>
            <person name="Richter M."/>
            <person name="Achstetter T."/>
            <person name="Glockner F.O."/>
            <person name="Harder J."/>
        </authorList>
    </citation>
    <scope>NUCLEOTIDE SEQUENCE [LARGE SCALE GENOMIC DNA]</scope>
    <source>
        <strain evidence="3 4">SM1</strain>
    </source>
</reference>
<evidence type="ECO:0000256" key="1">
    <source>
        <dbReference type="ARBA" id="ARBA00022801"/>
    </source>
</evidence>
<dbReference type="Proteomes" id="UP000011991">
    <property type="component" value="Unassembled WGS sequence"/>
</dbReference>
<dbReference type="Pfam" id="PF03629">
    <property type="entry name" value="SASA"/>
    <property type="match status" value="1"/>
</dbReference>
<gene>
    <name evidence="3" type="ORF">RMSM_02406</name>
</gene>
<dbReference type="InterPro" id="IPR039329">
    <property type="entry name" value="SIAE"/>
</dbReference>
<accession>M5S3A3</accession>
<dbReference type="PANTHER" id="PTHR22901:SF0">
    <property type="entry name" value="SIALATE O-ACETYLESTERASE"/>
    <property type="match status" value="1"/>
</dbReference>
<comment type="caution">
    <text evidence="3">The sequence shown here is derived from an EMBL/GenBank/DDBJ whole genome shotgun (WGS) entry which is preliminary data.</text>
</comment>
<organism evidence="3 4">
    <name type="scientific">Rhodopirellula maiorica SM1</name>
    <dbReference type="NCBI Taxonomy" id="1265738"/>
    <lineage>
        <taxon>Bacteria</taxon>
        <taxon>Pseudomonadati</taxon>
        <taxon>Planctomycetota</taxon>
        <taxon>Planctomycetia</taxon>
        <taxon>Pirellulales</taxon>
        <taxon>Pirellulaceae</taxon>
        <taxon>Novipirellula</taxon>
    </lineage>
</organism>
<dbReference type="Gene3D" id="3.40.50.1110">
    <property type="entry name" value="SGNH hydrolase"/>
    <property type="match status" value="1"/>
</dbReference>
<dbReference type="GO" id="GO:0001681">
    <property type="term" value="F:sialate O-acetylesterase activity"/>
    <property type="evidence" value="ECO:0007669"/>
    <property type="project" value="InterPro"/>
</dbReference>
<dbReference type="Gene3D" id="2.60.40.10">
    <property type="entry name" value="Immunoglobulins"/>
    <property type="match status" value="1"/>
</dbReference>
<dbReference type="SUPFAM" id="SSF52266">
    <property type="entry name" value="SGNH hydrolase"/>
    <property type="match status" value="1"/>
</dbReference>
<proteinExistence type="predicted"/>